<dbReference type="GO" id="GO:0004674">
    <property type="term" value="F:protein serine/threonine kinase activity"/>
    <property type="evidence" value="ECO:0007669"/>
    <property type="project" value="UniProtKB-EC"/>
</dbReference>
<dbReference type="EMBL" id="LR746280">
    <property type="protein sequence ID" value="CAA7409938.1"/>
    <property type="molecule type" value="Genomic_DNA"/>
</dbReference>
<name>A0A7I8LL06_SPIIN</name>
<dbReference type="SUPFAM" id="SSF56112">
    <property type="entry name" value="Protein kinase-like (PK-like)"/>
    <property type="match status" value="1"/>
</dbReference>
<evidence type="ECO:0000313" key="4">
    <source>
        <dbReference type="EMBL" id="CAA7409938.1"/>
    </source>
</evidence>
<evidence type="ECO:0000256" key="1">
    <source>
        <dbReference type="ARBA" id="ARBA00005926"/>
    </source>
</evidence>
<dbReference type="Proteomes" id="UP000663760">
    <property type="component" value="Chromosome 17"/>
</dbReference>
<dbReference type="PANTHER" id="PTHR11909">
    <property type="entry name" value="CASEIN KINASE-RELATED"/>
    <property type="match status" value="1"/>
</dbReference>
<dbReference type="InterPro" id="IPR011009">
    <property type="entry name" value="Kinase-like_dom_sf"/>
</dbReference>
<evidence type="ECO:0000256" key="2">
    <source>
        <dbReference type="ARBA" id="ARBA00012513"/>
    </source>
</evidence>
<proteinExistence type="inferred from homology"/>
<dbReference type="Pfam" id="PF24289">
    <property type="entry name" value="DUF7477"/>
    <property type="match status" value="1"/>
</dbReference>
<dbReference type="Pfam" id="PF00069">
    <property type="entry name" value="Pkinase"/>
    <property type="match status" value="1"/>
</dbReference>
<dbReference type="InterPro" id="IPR050235">
    <property type="entry name" value="CK1_Ser-Thr_kinase"/>
</dbReference>
<dbReference type="OrthoDB" id="1932208at2759"/>
<reference evidence="4" key="1">
    <citation type="submission" date="2020-02" db="EMBL/GenBank/DDBJ databases">
        <authorList>
            <person name="Scholz U."/>
            <person name="Mascher M."/>
            <person name="Fiebig A."/>
        </authorList>
    </citation>
    <scope>NUCLEOTIDE SEQUENCE</scope>
</reference>
<dbReference type="InterPro" id="IPR000719">
    <property type="entry name" value="Prot_kinase_dom"/>
</dbReference>
<feature type="domain" description="Protein kinase" evidence="3">
    <location>
        <begin position="1"/>
        <end position="232"/>
    </location>
</feature>
<keyword evidence="5" id="KW-1185">Reference proteome</keyword>
<accession>A0A7I8LL06</accession>
<dbReference type="InterPro" id="IPR055900">
    <property type="entry name" value="DUF7477"/>
</dbReference>
<evidence type="ECO:0000313" key="5">
    <source>
        <dbReference type="Proteomes" id="UP000663760"/>
    </source>
</evidence>
<sequence>MDLLGRNLAQVKAEQSGIPRETVMRVAVKAISILEEVHSRKYIHGDVKPENLLLGSNDPNEPLLFLVDFGLAARWEYGTGSHVEYNQQLGFSGGTVRYASVNAHLGRTLSRRDDLESLAYSLAFLLQEKLPWQGKYGERKEEEHFFVSKEKAETPPGSLFASYPEFTKFFGYAVNLGFDEEPDYKNCKSFFQERIGVNDSQMDSRDDHCPLTKQLRTGRPAAQWVTVYDPWLPTKQRCHYNVPEEFLPQFIARDKEQKLFISSVASCDGKWALIADAGTGFQSQVYHISPEFLPKEWIETQWGNRFYITAVAGSREGKSLVVMSRGNKHSKQEYVDSNLFPSSWVDKNLKANYVVTSMATSRGRWAVVMSVDSTITEQVIELDFAFPSEGVRRRWAAGYHITAVAATMEQVAVVMSKLRPRALKKGESGRQVVQRSSSFPINRIREQQDKDFYVASVCYGRTAS</sequence>
<evidence type="ECO:0000259" key="3">
    <source>
        <dbReference type="PROSITE" id="PS50011"/>
    </source>
</evidence>
<dbReference type="InterPro" id="IPR008271">
    <property type="entry name" value="Ser/Thr_kinase_AS"/>
</dbReference>
<dbReference type="AlphaFoldDB" id="A0A7I8LL06"/>
<dbReference type="PROSITE" id="PS50011">
    <property type="entry name" value="PROTEIN_KINASE_DOM"/>
    <property type="match status" value="1"/>
</dbReference>
<comment type="similarity">
    <text evidence="1">Belongs to the protein kinase superfamily. CK1 Ser/Thr protein kinase family. Casein kinase I subfamily.</text>
</comment>
<gene>
    <name evidence="4" type="ORF">SI8410_17020616</name>
</gene>
<protein>
    <recommendedName>
        <fullName evidence="2">non-specific serine/threonine protein kinase</fullName>
        <ecNumber evidence="2">2.7.11.1</ecNumber>
    </recommendedName>
</protein>
<dbReference type="Gene3D" id="1.10.510.10">
    <property type="entry name" value="Transferase(Phosphotransferase) domain 1"/>
    <property type="match status" value="1"/>
</dbReference>
<dbReference type="GO" id="GO:0005524">
    <property type="term" value="F:ATP binding"/>
    <property type="evidence" value="ECO:0007669"/>
    <property type="project" value="InterPro"/>
</dbReference>
<organism evidence="4 5">
    <name type="scientific">Spirodela intermedia</name>
    <name type="common">Intermediate duckweed</name>
    <dbReference type="NCBI Taxonomy" id="51605"/>
    <lineage>
        <taxon>Eukaryota</taxon>
        <taxon>Viridiplantae</taxon>
        <taxon>Streptophyta</taxon>
        <taxon>Embryophyta</taxon>
        <taxon>Tracheophyta</taxon>
        <taxon>Spermatophyta</taxon>
        <taxon>Magnoliopsida</taxon>
        <taxon>Liliopsida</taxon>
        <taxon>Araceae</taxon>
        <taxon>Lemnoideae</taxon>
        <taxon>Spirodela</taxon>
    </lineage>
</organism>
<dbReference type="EC" id="2.7.11.1" evidence="2"/>
<dbReference type="PROSITE" id="PS00108">
    <property type="entry name" value="PROTEIN_KINASE_ST"/>
    <property type="match status" value="1"/>
</dbReference>